<dbReference type="PANTHER" id="PTHR24413">
    <property type="entry name" value="SPECKLE-TYPE POZ PROTEIN"/>
    <property type="match status" value="1"/>
</dbReference>
<gene>
    <name evidence="3" type="ORF">I302_100683</name>
</gene>
<reference evidence="3" key="2">
    <citation type="submission" date="2024-02" db="EMBL/GenBank/DDBJ databases">
        <title>Comparative genomics of Cryptococcus and Kwoniella reveals pathogenesis evolution and contrasting modes of karyotype evolution via chromosome fusion or intercentromeric recombination.</title>
        <authorList>
            <person name="Coelho M.A."/>
            <person name="David-Palma M."/>
            <person name="Shea T."/>
            <person name="Bowers K."/>
            <person name="McGinley-Smith S."/>
            <person name="Mohammad A.W."/>
            <person name="Gnirke A."/>
            <person name="Yurkov A.M."/>
            <person name="Nowrousian M."/>
            <person name="Sun S."/>
            <person name="Cuomo C.A."/>
            <person name="Heitman J."/>
        </authorList>
    </citation>
    <scope>NUCLEOTIDE SEQUENCE</scope>
    <source>
        <strain evidence="3">CBS 10118</strain>
    </source>
</reference>
<feature type="region of interest" description="Disordered" evidence="1">
    <location>
        <begin position="362"/>
        <end position="485"/>
    </location>
</feature>
<keyword evidence="4" id="KW-1185">Reference proteome</keyword>
<dbReference type="EMBL" id="CP144541">
    <property type="protein sequence ID" value="WVW78723.1"/>
    <property type="molecule type" value="Genomic_DNA"/>
</dbReference>
<dbReference type="GeneID" id="30208457"/>
<feature type="compositionally biased region" description="Polar residues" evidence="1">
    <location>
        <begin position="536"/>
        <end position="551"/>
    </location>
</feature>
<dbReference type="KEGG" id="kbi:30208457"/>
<feature type="compositionally biased region" description="Basic and acidic residues" evidence="1">
    <location>
        <begin position="444"/>
        <end position="460"/>
    </location>
</feature>
<dbReference type="Gene3D" id="2.60.210.10">
    <property type="entry name" value="Apoptosis, Tumor Necrosis Factor Receptor Associated Protein 2, Chain A"/>
    <property type="match status" value="1"/>
</dbReference>
<feature type="compositionally biased region" description="Polar residues" evidence="1">
    <location>
        <begin position="462"/>
        <end position="481"/>
    </location>
</feature>
<feature type="compositionally biased region" description="Low complexity" evidence="1">
    <location>
        <begin position="15"/>
        <end position="35"/>
    </location>
</feature>
<reference evidence="3" key="1">
    <citation type="submission" date="2013-07" db="EMBL/GenBank/DDBJ databases">
        <authorList>
            <consortium name="The Broad Institute Genome Sequencing Platform"/>
            <person name="Cuomo C."/>
            <person name="Litvintseva A."/>
            <person name="Chen Y."/>
            <person name="Heitman J."/>
            <person name="Sun S."/>
            <person name="Springer D."/>
            <person name="Dromer F."/>
            <person name="Young S.K."/>
            <person name="Zeng Q."/>
            <person name="Gargeya S."/>
            <person name="Fitzgerald M."/>
            <person name="Abouelleil A."/>
            <person name="Alvarado L."/>
            <person name="Berlin A.M."/>
            <person name="Chapman S.B."/>
            <person name="Dewar J."/>
            <person name="Goldberg J."/>
            <person name="Griggs A."/>
            <person name="Gujja S."/>
            <person name="Hansen M."/>
            <person name="Howarth C."/>
            <person name="Imamovic A."/>
            <person name="Larimer J."/>
            <person name="McCowan C."/>
            <person name="Murphy C."/>
            <person name="Pearson M."/>
            <person name="Priest M."/>
            <person name="Roberts A."/>
            <person name="Saif S."/>
            <person name="Shea T."/>
            <person name="Sykes S."/>
            <person name="Wortman J."/>
            <person name="Nusbaum C."/>
            <person name="Birren B."/>
        </authorList>
    </citation>
    <scope>NUCLEOTIDE SEQUENCE</scope>
    <source>
        <strain evidence="3">CBS 10118</strain>
    </source>
</reference>
<evidence type="ECO:0000256" key="1">
    <source>
        <dbReference type="SAM" id="MobiDB-lite"/>
    </source>
</evidence>
<dbReference type="Gene3D" id="3.30.710.10">
    <property type="entry name" value="Potassium Channel Kv1.1, Chain A"/>
    <property type="match status" value="1"/>
</dbReference>
<accession>A0AAJ8K0T8</accession>
<dbReference type="InterPro" id="IPR011333">
    <property type="entry name" value="SKP1/BTB/POZ_sf"/>
</dbReference>
<dbReference type="SUPFAM" id="SSF49599">
    <property type="entry name" value="TRAF domain-like"/>
    <property type="match status" value="1"/>
</dbReference>
<dbReference type="CDD" id="cd00121">
    <property type="entry name" value="MATH"/>
    <property type="match status" value="1"/>
</dbReference>
<organism evidence="3 4">
    <name type="scientific">Kwoniella bestiolae CBS 10118</name>
    <dbReference type="NCBI Taxonomy" id="1296100"/>
    <lineage>
        <taxon>Eukaryota</taxon>
        <taxon>Fungi</taxon>
        <taxon>Dikarya</taxon>
        <taxon>Basidiomycota</taxon>
        <taxon>Agaricomycotina</taxon>
        <taxon>Tremellomycetes</taxon>
        <taxon>Tremellales</taxon>
        <taxon>Cryptococcaceae</taxon>
        <taxon>Kwoniella</taxon>
    </lineage>
</organism>
<feature type="compositionally biased region" description="Basic and acidic residues" evidence="1">
    <location>
        <begin position="379"/>
        <end position="388"/>
    </location>
</feature>
<dbReference type="InterPro" id="IPR002083">
    <property type="entry name" value="MATH/TRAF_dom"/>
</dbReference>
<evidence type="ECO:0000313" key="4">
    <source>
        <dbReference type="Proteomes" id="UP000092730"/>
    </source>
</evidence>
<feature type="compositionally biased region" description="Polar residues" evidence="1">
    <location>
        <begin position="147"/>
        <end position="162"/>
    </location>
</feature>
<proteinExistence type="predicted"/>
<feature type="region of interest" description="Disordered" evidence="1">
    <location>
        <begin position="1"/>
        <end position="39"/>
    </location>
</feature>
<feature type="domain" description="MATH" evidence="2">
    <location>
        <begin position="44"/>
        <end position="209"/>
    </location>
</feature>
<protein>
    <recommendedName>
        <fullName evidence="2">MATH domain-containing protein</fullName>
    </recommendedName>
</protein>
<sequence>MTSVPPPYSSRDHAQVQAVPPAASSSSTPAAPSTSGHEFQETTSVCLEWRLTGLKTMYESTRGEQKSKCIKSAVFGDADNLWEVLWYPNAGTSTQTAGDHVSLYLSCVPTAQERDSSIQNKWVRKGLWWFKFEIRPIPSPGDATRPTGPSTNNNRNTPQTEALASKDASDHTFAVKTANWGWQAFAKRDALFQHPSVLQTDSCMIICTIQAQPQAPAGVWLGVGLQPAINTGGGRTVSGGGLSAWSTSDGSAGGVAGGTSAAGGIRRVVPKELVSSVGSLLDDPLYSDVEFVIPSRRGSRATPRSIFASKKLLRRCDYFNAMFHGGFKEVEGTYEEYESDDDISVLSDSDMDEEMILEDVSSYSGDAHSHIQSGSIIAPERERERDMHLTTTTSRNSSIRRPSISADRERREDDTSTSSSSEAIPHENTGTKDEEVGNVTIESEEGHQLKIEEKEQKKEPSLISSTNTKRSSKPSITGSRSKLSKVAIGPKKTRVVIRDAAWSTWWNVLYWIYTDIIYFAPLSSSFEHQIPRRTSTSTVNASSNLPSSSTAPDAENPRSRSEWIQRWMYERDIDSPPHPLVSLYDEDEEDEEEESYVLGPRPVSAKAVYRLADKLDLPALKLRAFQHICAGLTAGNVPAEVFSRFSSTYEDVRKVQVAFFLKHWSEIKKSETMTQIWQQIRNGKHVGFEEVWPLIVSQLDFRPAT</sequence>
<evidence type="ECO:0000313" key="3">
    <source>
        <dbReference type="EMBL" id="WVW78723.1"/>
    </source>
</evidence>
<dbReference type="RefSeq" id="XP_065725199.1">
    <property type="nucleotide sequence ID" value="XM_065869127.1"/>
</dbReference>
<dbReference type="Proteomes" id="UP000092730">
    <property type="component" value="Chromosome 1"/>
</dbReference>
<feature type="region of interest" description="Disordered" evidence="1">
    <location>
        <begin position="139"/>
        <end position="164"/>
    </location>
</feature>
<dbReference type="AlphaFoldDB" id="A0AAJ8K0T8"/>
<dbReference type="PROSITE" id="PS50144">
    <property type="entry name" value="MATH"/>
    <property type="match status" value="1"/>
</dbReference>
<feature type="region of interest" description="Disordered" evidence="1">
    <location>
        <begin position="536"/>
        <end position="559"/>
    </location>
</feature>
<feature type="compositionally biased region" description="Low complexity" evidence="1">
    <location>
        <begin position="390"/>
        <end position="405"/>
    </location>
</feature>
<evidence type="ECO:0000259" key="2">
    <source>
        <dbReference type="PROSITE" id="PS50144"/>
    </source>
</evidence>
<name>A0AAJ8K0T8_9TREE</name>
<dbReference type="InterPro" id="IPR008974">
    <property type="entry name" value="TRAF-like"/>
</dbReference>